<evidence type="ECO:0000313" key="4">
    <source>
        <dbReference type="Proteomes" id="UP000188533"/>
    </source>
</evidence>
<accession>A0A1Q3EGA4</accession>
<dbReference type="SUPFAM" id="SSF52540">
    <property type="entry name" value="P-loop containing nucleoside triphosphate hydrolases"/>
    <property type="match status" value="1"/>
</dbReference>
<comment type="caution">
    <text evidence="3">The sequence shown here is derived from an EMBL/GenBank/DDBJ whole genome shotgun (WGS) entry which is preliminary data.</text>
</comment>
<evidence type="ECO:0000313" key="3">
    <source>
        <dbReference type="EMBL" id="GAW06204.1"/>
    </source>
</evidence>
<dbReference type="Proteomes" id="UP000188533">
    <property type="component" value="Unassembled WGS sequence"/>
</dbReference>
<keyword evidence="4" id="KW-1185">Reference proteome</keyword>
<dbReference type="PANTHER" id="PTHR10039:SF14">
    <property type="entry name" value="NACHT DOMAIN-CONTAINING PROTEIN"/>
    <property type="match status" value="1"/>
</dbReference>
<dbReference type="STRING" id="5353.A0A1Q3EGA4"/>
<dbReference type="InterPro" id="IPR056884">
    <property type="entry name" value="NPHP3-like_N"/>
</dbReference>
<dbReference type="AlphaFoldDB" id="A0A1Q3EGA4"/>
<feature type="domain" description="Nephrocystin 3-like N-terminal" evidence="2">
    <location>
        <begin position="49"/>
        <end position="93"/>
    </location>
</feature>
<organism evidence="3 4">
    <name type="scientific">Lentinula edodes</name>
    <name type="common">Shiitake mushroom</name>
    <name type="synonym">Lentinus edodes</name>
    <dbReference type="NCBI Taxonomy" id="5353"/>
    <lineage>
        <taxon>Eukaryota</taxon>
        <taxon>Fungi</taxon>
        <taxon>Dikarya</taxon>
        <taxon>Basidiomycota</taxon>
        <taxon>Agaricomycotina</taxon>
        <taxon>Agaricomycetes</taxon>
        <taxon>Agaricomycetidae</taxon>
        <taxon>Agaricales</taxon>
        <taxon>Marasmiineae</taxon>
        <taxon>Omphalotaceae</taxon>
        <taxon>Lentinula</taxon>
    </lineage>
</organism>
<gene>
    <name evidence="3" type="ORF">LENED_008107</name>
</gene>
<evidence type="ECO:0000259" key="2">
    <source>
        <dbReference type="Pfam" id="PF24883"/>
    </source>
</evidence>
<proteinExistence type="predicted"/>
<reference evidence="3 4" key="2">
    <citation type="submission" date="2017-02" db="EMBL/GenBank/DDBJ databases">
        <title>A genome survey and senescence transcriptome analysis in Lentinula edodes.</title>
        <authorList>
            <person name="Sakamoto Y."/>
            <person name="Nakade K."/>
            <person name="Sato S."/>
            <person name="Yoshida Y."/>
            <person name="Miyazaki K."/>
            <person name="Natsume S."/>
            <person name="Konno N."/>
        </authorList>
    </citation>
    <scope>NUCLEOTIDE SEQUENCE [LARGE SCALE GENOMIC DNA]</scope>
    <source>
        <strain evidence="3 4">NBRC 111202</strain>
    </source>
</reference>
<dbReference type="Pfam" id="PF24883">
    <property type="entry name" value="NPHP3_N"/>
    <property type="match status" value="1"/>
</dbReference>
<dbReference type="PANTHER" id="PTHR10039">
    <property type="entry name" value="AMELOGENIN"/>
    <property type="match status" value="1"/>
</dbReference>
<evidence type="ECO:0000256" key="1">
    <source>
        <dbReference type="ARBA" id="ARBA00022737"/>
    </source>
</evidence>
<keyword evidence="1" id="KW-0677">Repeat</keyword>
<dbReference type="InterPro" id="IPR027417">
    <property type="entry name" value="P-loop_NTPase"/>
</dbReference>
<reference evidence="3 4" key="1">
    <citation type="submission" date="2016-08" db="EMBL/GenBank/DDBJ databases">
        <authorList>
            <consortium name="Lentinula edodes genome sequencing consortium"/>
            <person name="Sakamoto Y."/>
            <person name="Nakade K."/>
            <person name="Sato S."/>
            <person name="Yoshida Y."/>
            <person name="Miyazaki K."/>
            <person name="Natsume S."/>
            <person name="Konno N."/>
        </authorList>
    </citation>
    <scope>NUCLEOTIDE SEQUENCE [LARGE SCALE GENOMIC DNA]</scope>
    <source>
        <strain evidence="3 4">NBRC 111202</strain>
    </source>
</reference>
<protein>
    <recommendedName>
        <fullName evidence="2">Nephrocystin 3-like N-terminal domain-containing protein</fullName>
    </recommendedName>
</protein>
<name>A0A1Q3EGA4_LENED</name>
<dbReference type="EMBL" id="BDGU01000305">
    <property type="protein sequence ID" value="GAW06204.1"/>
    <property type="molecule type" value="Genomic_DNA"/>
</dbReference>
<sequence>MFTNASHFAIHGGNFTVISSDDSTMINKWLGAPDCSANYVAAADKKFQGTGEWVFDLDEYKKWRSEPSVLWIQGPAGSGKTVLTTTIQEDVRKVYPNAVCKWD</sequence>